<sequence>KSKKAKMNRVLCNYAKQVVNSQGLRSMNTMAKVSQGTSTASPTMQCCVVMASGPNDKLQFNQIVHNLTNTLKANVEESRSTILGSDFTTAMLVTVPASVTPTTIVDTLSAVAPEYTIASRETSAFSPLANTSEPTKVLSIDVEGPDQPDIVANFVALLSNHHIVIKDIITDTSSAPFLGYNIFALKAIVAIPLRCDMTKLEGNLQKFEEKFGLAVAVSDPTE</sequence>
<organism evidence="1">
    <name type="scientific">Lygus hesperus</name>
    <name type="common">Western plant bug</name>
    <dbReference type="NCBI Taxonomy" id="30085"/>
    <lineage>
        <taxon>Eukaryota</taxon>
        <taxon>Metazoa</taxon>
        <taxon>Ecdysozoa</taxon>
        <taxon>Arthropoda</taxon>
        <taxon>Hexapoda</taxon>
        <taxon>Insecta</taxon>
        <taxon>Pterygota</taxon>
        <taxon>Neoptera</taxon>
        <taxon>Paraneoptera</taxon>
        <taxon>Hemiptera</taxon>
        <taxon>Heteroptera</taxon>
        <taxon>Panheteroptera</taxon>
        <taxon>Cimicomorpha</taxon>
        <taxon>Miridae</taxon>
        <taxon>Mirini</taxon>
        <taxon>Lygus</taxon>
    </lineage>
</organism>
<protein>
    <recommendedName>
        <fullName evidence="2">Glycine cleavage system transcriptional repressor</fullName>
    </recommendedName>
</protein>
<evidence type="ECO:0008006" key="2">
    <source>
        <dbReference type="Google" id="ProtNLM"/>
    </source>
</evidence>
<dbReference type="AlphaFoldDB" id="A0A146L2I3"/>
<dbReference type="PANTHER" id="PTHR34875">
    <property type="entry name" value="UPF0237 PROTEIN MJ1558"/>
    <property type="match status" value="1"/>
</dbReference>
<dbReference type="PANTHER" id="PTHR34875:SF6">
    <property type="entry name" value="UPF0237 PROTEIN MJ1558"/>
    <property type="match status" value="1"/>
</dbReference>
<dbReference type="Gene3D" id="3.30.70.260">
    <property type="match status" value="2"/>
</dbReference>
<dbReference type="InterPro" id="IPR045865">
    <property type="entry name" value="ACT-like_dom_sf"/>
</dbReference>
<evidence type="ECO:0000313" key="1">
    <source>
        <dbReference type="EMBL" id="JAQ01412.1"/>
    </source>
</evidence>
<gene>
    <name evidence="1" type="ORF">g.97595</name>
</gene>
<feature type="non-terminal residue" evidence="1">
    <location>
        <position position="1"/>
    </location>
</feature>
<dbReference type="EMBL" id="GDHC01017217">
    <property type="protein sequence ID" value="JAQ01412.1"/>
    <property type="molecule type" value="Transcribed_RNA"/>
</dbReference>
<dbReference type="SUPFAM" id="SSF55021">
    <property type="entry name" value="ACT-like"/>
    <property type="match status" value="1"/>
</dbReference>
<accession>A0A146L2I3</accession>
<proteinExistence type="predicted"/>
<dbReference type="InterPro" id="IPR050990">
    <property type="entry name" value="UPF0237/GcvR_regulator"/>
</dbReference>
<reference evidence="1" key="1">
    <citation type="journal article" date="2016" name="Gigascience">
        <title>De novo construction of an expanded transcriptome assembly for the western tarnished plant bug, Lygus hesperus.</title>
        <authorList>
            <person name="Tassone E.E."/>
            <person name="Geib S.M."/>
            <person name="Hall B."/>
            <person name="Fabrick J.A."/>
            <person name="Brent C.S."/>
            <person name="Hull J.J."/>
        </authorList>
    </citation>
    <scope>NUCLEOTIDE SEQUENCE</scope>
</reference>
<name>A0A146L2I3_LYGHE</name>